<evidence type="ECO:0000256" key="8">
    <source>
        <dbReference type="ARBA" id="ARBA00023014"/>
    </source>
</evidence>
<dbReference type="EMBL" id="VFIY01000003">
    <property type="protein sequence ID" value="TPD63789.1"/>
    <property type="molecule type" value="Genomic_DNA"/>
</dbReference>
<dbReference type="RefSeq" id="WP_139937789.1">
    <property type="nucleotide sequence ID" value="NZ_JBHSYP010000011.1"/>
</dbReference>
<keyword evidence="2" id="KW-0001">2Fe-2S</keyword>
<dbReference type="GO" id="GO:0051537">
    <property type="term" value="F:2 iron, 2 sulfur cluster binding"/>
    <property type="evidence" value="ECO:0007669"/>
    <property type="project" value="UniProtKB-KW"/>
</dbReference>
<dbReference type="InterPro" id="IPR015881">
    <property type="entry name" value="ARHD_Rieske_2Fe_2S"/>
</dbReference>
<keyword evidence="8" id="KW-0411">Iron-sulfur</keyword>
<dbReference type="CDD" id="cd08881">
    <property type="entry name" value="RHO_alpha_C_NDO-like"/>
    <property type="match status" value="1"/>
</dbReference>
<dbReference type="SUPFAM" id="SSF55961">
    <property type="entry name" value="Bet v1-like"/>
    <property type="match status" value="1"/>
</dbReference>
<dbReference type="GO" id="GO:0005506">
    <property type="term" value="F:iron ion binding"/>
    <property type="evidence" value="ECO:0007669"/>
    <property type="project" value="InterPro"/>
</dbReference>
<keyword evidence="7" id="KW-0408">Iron</keyword>
<dbReference type="PANTHER" id="PTHR43756:SF1">
    <property type="entry name" value="3-PHENYLPROPIONATE_CINNAMIC ACID DIOXYGENASE SUBUNIT ALPHA"/>
    <property type="match status" value="1"/>
</dbReference>
<comment type="similarity">
    <text evidence="1">Belongs to the bacterial ring-hydroxylating dioxygenase alpha subunit family.</text>
</comment>
<gene>
    <name evidence="12" type="ORF">FIV46_00200</name>
</gene>
<dbReference type="Gene3D" id="2.102.10.10">
    <property type="entry name" value="Rieske [2Fe-2S] iron-sulphur domain"/>
    <property type="match status" value="1"/>
</dbReference>
<dbReference type="SUPFAM" id="SSF50022">
    <property type="entry name" value="ISP domain"/>
    <property type="match status" value="1"/>
</dbReference>
<dbReference type="InterPro" id="IPR015879">
    <property type="entry name" value="Ring_hydroxy_dOase_asu_C_dom"/>
</dbReference>
<evidence type="ECO:0000256" key="7">
    <source>
        <dbReference type="ARBA" id="ARBA00023004"/>
    </source>
</evidence>
<feature type="domain" description="Rieske" evidence="11">
    <location>
        <begin position="39"/>
        <end position="120"/>
    </location>
</feature>
<dbReference type="Pfam" id="PF00848">
    <property type="entry name" value="Ring_hydroxyl_A"/>
    <property type="match status" value="1"/>
</dbReference>
<dbReference type="PRINTS" id="PR00090">
    <property type="entry name" value="RNGDIOXGNASE"/>
</dbReference>
<organism evidence="12 13">
    <name type="scientific">Emcibacter nanhaiensis</name>
    <dbReference type="NCBI Taxonomy" id="1505037"/>
    <lineage>
        <taxon>Bacteria</taxon>
        <taxon>Pseudomonadati</taxon>
        <taxon>Pseudomonadota</taxon>
        <taxon>Alphaproteobacteria</taxon>
        <taxon>Emcibacterales</taxon>
        <taxon>Emcibacteraceae</taxon>
        <taxon>Emcibacter</taxon>
    </lineage>
</organism>
<dbReference type="Pfam" id="PF00355">
    <property type="entry name" value="Rieske"/>
    <property type="match status" value="1"/>
</dbReference>
<evidence type="ECO:0000256" key="5">
    <source>
        <dbReference type="ARBA" id="ARBA00022964"/>
    </source>
</evidence>
<keyword evidence="5" id="KW-0223">Dioxygenase</keyword>
<evidence type="ECO:0000256" key="1">
    <source>
        <dbReference type="ARBA" id="ARBA00008751"/>
    </source>
</evidence>
<name>A0A501PTA5_9PROT</name>
<dbReference type="AlphaFoldDB" id="A0A501PTA5"/>
<evidence type="ECO:0000256" key="9">
    <source>
        <dbReference type="ARBA" id="ARBA00023027"/>
    </source>
</evidence>
<comment type="cofactor">
    <cofactor evidence="10">
        <name>[2Fe-2S] cluster</name>
        <dbReference type="ChEBI" id="CHEBI:190135"/>
    </cofactor>
</comment>
<keyword evidence="13" id="KW-1185">Reference proteome</keyword>
<dbReference type="PROSITE" id="PS00570">
    <property type="entry name" value="RING_HYDROXYL_ALPHA"/>
    <property type="match status" value="1"/>
</dbReference>
<evidence type="ECO:0000313" key="13">
    <source>
        <dbReference type="Proteomes" id="UP000319148"/>
    </source>
</evidence>
<dbReference type="InterPro" id="IPR043266">
    <property type="entry name" value="RHO_NdoB-like_C"/>
</dbReference>
<evidence type="ECO:0000256" key="3">
    <source>
        <dbReference type="ARBA" id="ARBA00022723"/>
    </source>
</evidence>
<keyword evidence="3" id="KW-0479">Metal-binding</keyword>
<dbReference type="PANTHER" id="PTHR43756">
    <property type="entry name" value="CHOLINE MONOOXYGENASE, CHLOROPLASTIC"/>
    <property type="match status" value="1"/>
</dbReference>
<keyword evidence="4" id="KW-0058">Aromatic hydrocarbons catabolism</keyword>
<reference evidence="13" key="1">
    <citation type="submission" date="2019-06" db="EMBL/GenBank/DDBJ databases">
        <title>The complete genome of Emcibacter congregatus ZYLT.</title>
        <authorList>
            <person name="Zhao Z."/>
        </authorList>
    </citation>
    <scope>NUCLEOTIDE SEQUENCE [LARGE SCALE GENOMIC DNA]</scope>
    <source>
        <strain evidence="13">MCCC 1A06723</strain>
    </source>
</reference>
<keyword evidence="9" id="KW-0520">NAD</keyword>
<dbReference type="GO" id="GO:0051213">
    <property type="term" value="F:dioxygenase activity"/>
    <property type="evidence" value="ECO:0007669"/>
    <property type="project" value="UniProtKB-KW"/>
</dbReference>
<sequence>MVDIKELIDVENWTHSRRIFWDRDIYEMELERIFARCWLFLTHESQIPNYGDFFVTKMGEDEVVVTRQKDGTIKAFLNQCRHRGMKLCMAEAGNARAFSCAYHGWAFGVDGELKSVPAEQEAYGPAFDRAQWGLRPVAKVESYQGFIFGCMDANAPSLVDYLGDAAWYMDVWAGVPGGLEFIGPPSRSIIKSNWKSPPENFVGDSYHIGWTHANALKAMMGEVMPQVAFADPKAGFQVTTRYGHGHGISHSPGPLLLAPSCPDLFEWQAKRSAEMAPEIGEKAAKIYAEHWDATIFPNCSYLLGTYVFKAWHPIGPDKMEVMTWAFAEKDMPDDLKQRLHVAVHRVFGTAGMLEGDDIDNFEYITRPNEGHVTRQGRLNLQMGMGYEREDPDYPGVIGNFLSEHGQRGFYRSWADCLSSDNWSELESKTATWREDLLRKKNA</sequence>
<dbReference type="InterPro" id="IPR001663">
    <property type="entry name" value="Rng_hydr_dOase-A"/>
</dbReference>
<proteinExistence type="inferred from homology"/>
<dbReference type="OrthoDB" id="7456916at2"/>
<evidence type="ECO:0000259" key="11">
    <source>
        <dbReference type="PROSITE" id="PS51296"/>
    </source>
</evidence>
<dbReference type="InterPro" id="IPR036922">
    <property type="entry name" value="Rieske_2Fe-2S_sf"/>
</dbReference>
<evidence type="ECO:0000256" key="2">
    <source>
        <dbReference type="ARBA" id="ARBA00022714"/>
    </source>
</evidence>
<evidence type="ECO:0000256" key="6">
    <source>
        <dbReference type="ARBA" id="ARBA00023002"/>
    </source>
</evidence>
<accession>A0A501PTA5</accession>
<evidence type="ECO:0000256" key="10">
    <source>
        <dbReference type="ARBA" id="ARBA00034078"/>
    </source>
</evidence>
<dbReference type="InterPro" id="IPR017941">
    <property type="entry name" value="Rieske_2Fe-2S"/>
</dbReference>
<evidence type="ECO:0000256" key="4">
    <source>
        <dbReference type="ARBA" id="ARBA00022797"/>
    </source>
</evidence>
<comment type="caution">
    <text evidence="12">The sequence shown here is derived from an EMBL/GenBank/DDBJ whole genome shotgun (WGS) entry which is preliminary data.</text>
</comment>
<keyword evidence="6" id="KW-0560">Oxidoreductase</keyword>
<protein>
    <submittedName>
        <fullName evidence="12">Rieske 2Fe-2S domain-containing protein</fullName>
    </submittedName>
</protein>
<evidence type="ECO:0000313" key="12">
    <source>
        <dbReference type="EMBL" id="TPD63789.1"/>
    </source>
</evidence>
<dbReference type="PROSITE" id="PS51296">
    <property type="entry name" value="RIESKE"/>
    <property type="match status" value="1"/>
</dbReference>
<dbReference type="Gene3D" id="3.90.380.10">
    <property type="entry name" value="Naphthalene 1,2-dioxygenase Alpha Subunit, Chain A, domain 1"/>
    <property type="match status" value="1"/>
</dbReference>
<dbReference type="Proteomes" id="UP000319148">
    <property type="component" value="Unassembled WGS sequence"/>
</dbReference>
<dbReference type="FunFam" id="2.102.10.10:FF:000004">
    <property type="entry name" value="3-phenylpropionate/cinnamic acid dioxygenase subunit alpha"/>
    <property type="match status" value="1"/>
</dbReference>